<evidence type="ECO:0000313" key="5">
    <source>
        <dbReference type="Proteomes" id="UP000045706"/>
    </source>
</evidence>
<dbReference type="InterPro" id="IPR013094">
    <property type="entry name" value="AB_hydrolase_3"/>
</dbReference>
<dbReference type="AlphaFoldDB" id="A0A0G4KK16"/>
<dbReference type="PANTHER" id="PTHR48081:SF2">
    <property type="entry name" value="ALPHA_BETA-HYDROLASE"/>
    <property type="match status" value="1"/>
</dbReference>
<dbReference type="Pfam" id="PF07859">
    <property type="entry name" value="Abhydrolase_3"/>
    <property type="match status" value="1"/>
</dbReference>
<evidence type="ECO:0000256" key="1">
    <source>
        <dbReference type="ARBA" id="ARBA00022801"/>
    </source>
</evidence>
<dbReference type="InterPro" id="IPR029058">
    <property type="entry name" value="AB_hydrolase_fold"/>
</dbReference>
<reference evidence="5" key="1">
    <citation type="submission" date="2015-05" db="EMBL/GenBank/DDBJ databases">
        <authorList>
            <person name="Fogelqvist Johan"/>
        </authorList>
    </citation>
    <scope>NUCLEOTIDE SEQUENCE [LARGE SCALE GENOMIC DNA]</scope>
</reference>
<evidence type="ECO:0000256" key="2">
    <source>
        <dbReference type="SAM" id="Phobius"/>
    </source>
</evidence>
<proteinExistence type="predicted"/>
<name>A0A0G4KK16_VERLO</name>
<keyword evidence="1" id="KW-0378">Hydrolase</keyword>
<feature type="transmembrane region" description="Helical" evidence="2">
    <location>
        <begin position="7"/>
        <end position="28"/>
    </location>
</feature>
<dbReference type="Gene3D" id="3.40.50.1820">
    <property type="entry name" value="alpha/beta hydrolase"/>
    <property type="match status" value="1"/>
</dbReference>
<dbReference type="GO" id="GO:0016787">
    <property type="term" value="F:hydrolase activity"/>
    <property type="evidence" value="ECO:0007669"/>
    <property type="project" value="UniProtKB-KW"/>
</dbReference>
<evidence type="ECO:0000259" key="3">
    <source>
        <dbReference type="Pfam" id="PF07859"/>
    </source>
</evidence>
<keyword evidence="2" id="KW-0472">Membrane</keyword>
<protein>
    <recommendedName>
        <fullName evidence="3">Alpha/beta hydrolase fold-3 domain-containing protein</fullName>
    </recommendedName>
</protein>
<keyword evidence="2" id="KW-0812">Transmembrane</keyword>
<dbReference type="Proteomes" id="UP000045706">
    <property type="component" value="Unassembled WGS sequence"/>
</dbReference>
<dbReference type="SUPFAM" id="SSF53474">
    <property type="entry name" value="alpha/beta-Hydrolases"/>
    <property type="match status" value="1"/>
</dbReference>
<feature type="domain" description="Alpha/beta hydrolase fold-3" evidence="3">
    <location>
        <begin position="150"/>
        <end position="384"/>
    </location>
</feature>
<dbReference type="InterPro" id="IPR050300">
    <property type="entry name" value="GDXG_lipolytic_enzyme"/>
</dbReference>
<gene>
    <name evidence="4" type="ORF">BN1723_001710</name>
</gene>
<sequence length="414" mass="46672">MILGPVSLIDCAVFCVFLAPQLILHVGLFRTTYFALRALPFLVLRMPASLVKERFILRRDQRSPFVARATLFEDLVVRCVRYAFAEIPANVGRVFFSKAVALPFLRWRMARHGFVRSPVTWKEYKQEGPDGFRGIWISADPSMVPDMVLYYVHGGGFAMGSTYFYLEFLLAWHALLCKAGYRNPAIFALEYSLVPDQTYPTQVHETLRGYRHVLSAVGDPAKVVVGGDSAGGTLVLTMLLELGQLSSARACKKKFEQEVPNSERQQYWRSAYETPLPGLAVLISPWVTLISAKHDNSTSDYLDKYQLHEYAMQYAGRDHISDHTASPGLCTDRQLWANASPRCGFFVMYGSEEVFAPEIQEFIKTAVRGAEVDSRKETGGIHAWPVASLFLSSSEEQRLRGLRTLTVSIRKHIL</sequence>
<keyword evidence="2" id="KW-1133">Transmembrane helix</keyword>
<dbReference type="EMBL" id="CVQI01001113">
    <property type="protein sequence ID" value="CRK06291.1"/>
    <property type="molecule type" value="Genomic_DNA"/>
</dbReference>
<evidence type="ECO:0000313" key="4">
    <source>
        <dbReference type="EMBL" id="CRK06291.1"/>
    </source>
</evidence>
<accession>A0A0G4KK16</accession>
<organism evidence="4 5">
    <name type="scientific">Verticillium longisporum</name>
    <name type="common">Verticillium dahliae var. longisporum</name>
    <dbReference type="NCBI Taxonomy" id="100787"/>
    <lineage>
        <taxon>Eukaryota</taxon>
        <taxon>Fungi</taxon>
        <taxon>Dikarya</taxon>
        <taxon>Ascomycota</taxon>
        <taxon>Pezizomycotina</taxon>
        <taxon>Sordariomycetes</taxon>
        <taxon>Hypocreomycetidae</taxon>
        <taxon>Glomerellales</taxon>
        <taxon>Plectosphaerellaceae</taxon>
        <taxon>Verticillium</taxon>
    </lineage>
</organism>
<dbReference type="PANTHER" id="PTHR48081">
    <property type="entry name" value="AB HYDROLASE SUPERFAMILY PROTEIN C4A8.06C"/>
    <property type="match status" value="1"/>
</dbReference>